<feature type="domain" description="Rieske" evidence="15">
    <location>
        <begin position="35"/>
        <end position="145"/>
    </location>
</feature>
<keyword evidence="12" id="KW-0411">Iron-sulfur</keyword>
<dbReference type="PhylomeDB" id="A0A0G4EGF5"/>
<keyword evidence="7" id="KW-0479">Metal-binding</keyword>
<evidence type="ECO:0000256" key="8">
    <source>
        <dbReference type="ARBA" id="ARBA00022946"/>
    </source>
</evidence>
<evidence type="ECO:0000256" key="6">
    <source>
        <dbReference type="ARBA" id="ARBA00022714"/>
    </source>
</evidence>
<keyword evidence="11" id="KW-0408">Iron</keyword>
<keyword evidence="3" id="KW-0150">Chloroplast</keyword>
<dbReference type="VEuPathDB" id="CryptoDB:Vbra_11575"/>
<evidence type="ECO:0000256" key="10">
    <source>
        <dbReference type="ARBA" id="ARBA00023002"/>
    </source>
</evidence>
<evidence type="ECO:0000259" key="15">
    <source>
        <dbReference type="PROSITE" id="PS51296"/>
    </source>
</evidence>
<dbReference type="SUPFAM" id="SSF50022">
    <property type="entry name" value="ISP domain"/>
    <property type="match status" value="1"/>
</dbReference>
<evidence type="ECO:0000256" key="12">
    <source>
        <dbReference type="ARBA" id="ARBA00023014"/>
    </source>
</evidence>
<dbReference type="InterPro" id="IPR013626">
    <property type="entry name" value="PaO"/>
</dbReference>
<evidence type="ECO:0000256" key="5">
    <source>
        <dbReference type="ARBA" id="ARBA00022692"/>
    </source>
</evidence>
<feature type="transmembrane region" description="Helical" evidence="14">
    <location>
        <begin position="421"/>
        <end position="443"/>
    </location>
</feature>
<evidence type="ECO:0000256" key="1">
    <source>
        <dbReference type="ARBA" id="ARBA00004229"/>
    </source>
</evidence>
<keyword evidence="5 14" id="KW-0812">Transmembrane</keyword>
<name>A0A0G4EGF5_VITBC</name>
<dbReference type="EMBL" id="CDMY01000220">
    <property type="protein sequence ID" value="CEL94484.1"/>
    <property type="molecule type" value="Genomic_DNA"/>
</dbReference>
<evidence type="ECO:0000313" key="17">
    <source>
        <dbReference type="Proteomes" id="UP000041254"/>
    </source>
</evidence>
<dbReference type="Pfam" id="PF00355">
    <property type="entry name" value="Rieske"/>
    <property type="match status" value="1"/>
</dbReference>
<evidence type="ECO:0000256" key="2">
    <source>
        <dbReference type="ARBA" id="ARBA00004370"/>
    </source>
</evidence>
<keyword evidence="17" id="KW-1185">Reference proteome</keyword>
<keyword evidence="9 14" id="KW-1133">Transmembrane helix</keyword>
<dbReference type="Pfam" id="PF08417">
    <property type="entry name" value="PaO"/>
    <property type="match status" value="1"/>
</dbReference>
<comment type="subcellular location">
    <subcellularLocation>
        <location evidence="2">Membrane</location>
    </subcellularLocation>
    <subcellularLocation>
        <location evidence="1">Plastid</location>
        <location evidence="1">Chloroplast</location>
    </subcellularLocation>
</comment>
<dbReference type="PANTHER" id="PTHR21266:SF32">
    <property type="entry name" value="CHOLESTEROL 7-DESATURASE NVD"/>
    <property type="match status" value="1"/>
</dbReference>
<dbReference type="SUPFAM" id="SSF55961">
    <property type="entry name" value="Bet v1-like"/>
    <property type="match status" value="1"/>
</dbReference>
<evidence type="ECO:0000256" key="14">
    <source>
        <dbReference type="SAM" id="Phobius"/>
    </source>
</evidence>
<dbReference type="GO" id="GO:0051537">
    <property type="term" value="F:2 iron, 2 sulfur cluster binding"/>
    <property type="evidence" value="ECO:0007669"/>
    <property type="project" value="UniProtKB-KW"/>
</dbReference>
<dbReference type="GO" id="GO:0046872">
    <property type="term" value="F:metal ion binding"/>
    <property type="evidence" value="ECO:0007669"/>
    <property type="project" value="UniProtKB-KW"/>
</dbReference>
<dbReference type="InParanoid" id="A0A0G4EGF5"/>
<dbReference type="InterPro" id="IPR036922">
    <property type="entry name" value="Rieske_2Fe-2S_sf"/>
</dbReference>
<protein>
    <recommendedName>
        <fullName evidence="15">Rieske domain-containing protein</fullName>
    </recommendedName>
</protein>
<evidence type="ECO:0000313" key="16">
    <source>
        <dbReference type="EMBL" id="CEL94484.1"/>
    </source>
</evidence>
<keyword evidence="10" id="KW-0560">Oxidoreductase</keyword>
<evidence type="ECO:0000256" key="13">
    <source>
        <dbReference type="ARBA" id="ARBA00023136"/>
    </source>
</evidence>
<dbReference type="InterPro" id="IPR017941">
    <property type="entry name" value="Rieske_2Fe-2S"/>
</dbReference>
<dbReference type="GO" id="GO:0016020">
    <property type="term" value="C:membrane"/>
    <property type="evidence" value="ECO:0007669"/>
    <property type="project" value="UniProtKB-SubCell"/>
</dbReference>
<keyword evidence="8" id="KW-0809">Transit peptide</keyword>
<keyword evidence="6" id="KW-0001">2Fe-2S</keyword>
<dbReference type="PROSITE" id="PS51296">
    <property type="entry name" value="RIESKE"/>
    <property type="match status" value="1"/>
</dbReference>
<accession>A0A0G4EGF5</accession>
<dbReference type="OrthoDB" id="438913at2759"/>
<proteinExistence type="predicted"/>
<evidence type="ECO:0000256" key="11">
    <source>
        <dbReference type="ARBA" id="ARBA00023004"/>
    </source>
</evidence>
<keyword evidence="4" id="KW-0934">Plastid</keyword>
<dbReference type="Gene3D" id="3.90.380.10">
    <property type="entry name" value="Naphthalene 1,2-dioxygenase Alpha Subunit, Chain A, domain 1"/>
    <property type="match status" value="1"/>
</dbReference>
<dbReference type="GO" id="GO:0010277">
    <property type="term" value="F:chlorophyllide a oxygenase activity"/>
    <property type="evidence" value="ECO:0007669"/>
    <property type="project" value="InterPro"/>
</dbReference>
<reference evidence="16 17" key="1">
    <citation type="submission" date="2014-11" db="EMBL/GenBank/DDBJ databases">
        <authorList>
            <person name="Zhu J."/>
            <person name="Qi W."/>
            <person name="Song R."/>
        </authorList>
    </citation>
    <scope>NUCLEOTIDE SEQUENCE [LARGE SCALE GENOMIC DNA]</scope>
</reference>
<dbReference type="STRING" id="1169540.A0A0G4EGF5"/>
<evidence type="ECO:0000256" key="7">
    <source>
        <dbReference type="ARBA" id="ARBA00022723"/>
    </source>
</evidence>
<evidence type="ECO:0000256" key="3">
    <source>
        <dbReference type="ARBA" id="ARBA00022528"/>
    </source>
</evidence>
<dbReference type="Gene3D" id="2.102.10.10">
    <property type="entry name" value="Rieske [2Fe-2S] iron-sulphur domain"/>
    <property type="match status" value="1"/>
</dbReference>
<dbReference type="InterPro" id="IPR050584">
    <property type="entry name" value="Cholesterol_7-desaturase"/>
</dbReference>
<dbReference type="AlphaFoldDB" id="A0A0G4EGF5"/>
<gene>
    <name evidence="16" type="ORF">Vbra_11575</name>
</gene>
<dbReference type="Proteomes" id="UP000041254">
    <property type="component" value="Unassembled WGS sequence"/>
</dbReference>
<dbReference type="GO" id="GO:0009507">
    <property type="term" value="C:chloroplast"/>
    <property type="evidence" value="ECO:0007669"/>
    <property type="project" value="UniProtKB-SubCell"/>
</dbReference>
<evidence type="ECO:0000256" key="9">
    <source>
        <dbReference type="ARBA" id="ARBA00022989"/>
    </source>
</evidence>
<organism evidence="16 17">
    <name type="scientific">Vitrella brassicaformis (strain CCMP3155)</name>
    <dbReference type="NCBI Taxonomy" id="1169540"/>
    <lineage>
        <taxon>Eukaryota</taxon>
        <taxon>Sar</taxon>
        <taxon>Alveolata</taxon>
        <taxon>Colpodellida</taxon>
        <taxon>Vitrellaceae</taxon>
        <taxon>Vitrella</taxon>
    </lineage>
</organism>
<evidence type="ECO:0000256" key="4">
    <source>
        <dbReference type="ARBA" id="ARBA00022640"/>
    </source>
</evidence>
<keyword evidence="13 14" id="KW-0472">Membrane</keyword>
<dbReference type="PANTHER" id="PTHR21266">
    <property type="entry name" value="IRON-SULFUR DOMAIN CONTAINING PROTEIN"/>
    <property type="match status" value="1"/>
</dbReference>
<sequence length="449" mass="50704">MAPPAALGQALPGPLVTEEPLFGISHISTEVRNVWYPIAVEHEVPRKSATTRPIGTRLLGEPIAIFRDEHNVVRCLADRCPHKNAKLSVGRVMDGKLECFYHGWQFDSKTGEVDHIPFLLPDKQIPPQAKSKVYPCVEKYHLIWVWPGDVDKADESLIPCYPEWLDSKLNFWGQTTEMPVDHALWVENLMDLAHTPFVHDGQFARRSQGKPLRYDTRATKIGLKADVEFIGAAKRDPKQATEWVAPCTSIVRINFPSGRFLHIFFYSIPMAPGMTRFVTTFYRDWGHTLSWMGRLVTHTPLRHMAFLASSAVQFQDMIAMTSQTRNMKEGAPSLSVPIQCDEMALMYRRWYQKAFMKDVWWKGWTGDLDIEDLTESVGHSCFGADSCGQYERDISRAHNAQPYVERWAFLHHKADPFKPSWAGQAALVLSAGAIGALGAVVAVRMAKAA</sequence>